<name>A0A3S2V9A5_9SPHI</name>
<accession>A0A3S2V9A5</accession>
<dbReference type="Proteomes" id="UP000282759">
    <property type="component" value="Unassembled WGS sequence"/>
</dbReference>
<comment type="caution">
    <text evidence="2">The sequence shown here is derived from an EMBL/GenBank/DDBJ whole genome shotgun (WGS) entry which is preliminary data.</text>
</comment>
<keyword evidence="3" id="KW-1185">Reference proteome</keyword>
<dbReference type="InterPro" id="IPR043729">
    <property type="entry name" value="DUF5672"/>
</dbReference>
<evidence type="ECO:0000313" key="2">
    <source>
        <dbReference type="EMBL" id="RVU01803.1"/>
    </source>
</evidence>
<dbReference type="EMBL" id="SACK01000002">
    <property type="protein sequence ID" value="RVU01803.1"/>
    <property type="molecule type" value="Genomic_DNA"/>
</dbReference>
<gene>
    <name evidence="2" type="ORF">EOD41_07545</name>
</gene>
<evidence type="ECO:0000259" key="1">
    <source>
        <dbReference type="Pfam" id="PF18922"/>
    </source>
</evidence>
<feature type="domain" description="DUF5672" evidence="1">
    <location>
        <begin position="59"/>
        <end position="246"/>
    </location>
</feature>
<dbReference type="RefSeq" id="WP_127704167.1">
    <property type="nucleotide sequence ID" value="NZ_SACK01000002.1"/>
</dbReference>
<dbReference type="Pfam" id="PF18922">
    <property type="entry name" value="DUF5672"/>
    <property type="match status" value="1"/>
</dbReference>
<proteinExistence type="predicted"/>
<evidence type="ECO:0000313" key="3">
    <source>
        <dbReference type="Proteomes" id="UP000282759"/>
    </source>
</evidence>
<organism evidence="2 3">
    <name type="scientific">Mucilaginibacter limnophilus</name>
    <dbReference type="NCBI Taxonomy" id="1932778"/>
    <lineage>
        <taxon>Bacteria</taxon>
        <taxon>Pseudomonadati</taxon>
        <taxon>Bacteroidota</taxon>
        <taxon>Sphingobacteriia</taxon>
        <taxon>Sphingobacteriales</taxon>
        <taxon>Sphingobacteriaceae</taxon>
        <taxon>Mucilaginibacter</taxon>
    </lineage>
</organism>
<protein>
    <recommendedName>
        <fullName evidence="1">DUF5672 domain-containing protein</fullName>
    </recommendedName>
</protein>
<reference evidence="2 3" key="1">
    <citation type="submission" date="2019-01" db="EMBL/GenBank/DDBJ databases">
        <authorList>
            <person name="Chen W.-M."/>
        </authorList>
    </citation>
    <scope>NUCLEOTIDE SEQUENCE [LARGE SCALE GENOMIC DNA]</scope>
    <source>
        <strain evidence="2 3">YBJ-36</strain>
    </source>
</reference>
<dbReference type="AlphaFoldDB" id="A0A3S2V9A5"/>
<sequence>MTTNTKAAVIIPFYKTILTRYEEIALKQCFNILDGHPIIAVKPHSLTLPESATKKGFYDIISFDDKYFADIHGYNALMLSEEFYKSFINYEYILIYQLDAFVFRDELIEWCSKGYDYIGAPWTYKKAPGLVRKLKNYLYFKNNAKYKDGMPKIGRQMEDRVGNGGFSLRRVKTFANYAASQREKIEEYLRMRHPWFNEDIFWSIELNRKKQQLVIPELKTALKFAFETNLDRCLHINNNQLPFGCHAWDKHADFWRPIFKSFNADI</sequence>
<dbReference type="OrthoDB" id="7391526at2"/>